<organism evidence="1">
    <name type="scientific">marine sediment metagenome</name>
    <dbReference type="NCBI Taxonomy" id="412755"/>
    <lineage>
        <taxon>unclassified sequences</taxon>
        <taxon>metagenomes</taxon>
        <taxon>ecological metagenomes</taxon>
    </lineage>
</organism>
<comment type="caution">
    <text evidence="1">The sequence shown here is derived from an EMBL/GenBank/DDBJ whole genome shotgun (WGS) entry which is preliminary data.</text>
</comment>
<feature type="non-terminal residue" evidence="1">
    <location>
        <position position="1"/>
    </location>
</feature>
<evidence type="ECO:0000313" key="1">
    <source>
        <dbReference type="EMBL" id="GAH54234.1"/>
    </source>
</evidence>
<proteinExistence type="predicted"/>
<dbReference type="EMBL" id="BARU01023534">
    <property type="protein sequence ID" value="GAH54234.1"/>
    <property type="molecule type" value="Genomic_DNA"/>
</dbReference>
<name>X1HK65_9ZZZZ</name>
<gene>
    <name evidence="1" type="ORF">S03H2_38177</name>
</gene>
<sequence length="70" mass="8654">NRRFAFLVAEKLWGIKDNGVYMNEEYFKETYLPDLLEKCTKDMWMWKYLNIVKQTLFNEEFEEETNETDN</sequence>
<protein>
    <submittedName>
        <fullName evidence="1">Uncharacterized protein</fullName>
    </submittedName>
</protein>
<dbReference type="AlphaFoldDB" id="X1HK65"/>
<reference evidence="1" key="1">
    <citation type="journal article" date="2014" name="Front. Microbiol.">
        <title>High frequency of phylogenetically diverse reductive dehalogenase-homologous genes in deep subseafloor sedimentary metagenomes.</title>
        <authorList>
            <person name="Kawai M."/>
            <person name="Futagami T."/>
            <person name="Toyoda A."/>
            <person name="Takaki Y."/>
            <person name="Nishi S."/>
            <person name="Hori S."/>
            <person name="Arai W."/>
            <person name="Tsubouchi T."/>
            <person name="Morono Y."/>
            <person name="Uchiyama I."/>
            <person name="Ito T."/>
            <person name="Fujiyama A."/>
            <person name="Inagaki F."/>
            <person name="Takami H."/>
        </authorList>
    </citation>
    <scope>NUCLEOTIDE SEQUENCE</scope>
    <source>
        <strain evidence="1">Expedition CK06-06</strain>
    </source>
</reference>
<accession>X1HK65</accession>